<name>A0A5Q2MJH3_9ACTN</name>
<keyword evidence="2" id="KW-1185">Reference proteome</keyword>
<proteinExistence type="predicted"/>
<dbReference type="RefSeq" id="WP_153652451.1">
    <property type="nucleotide sequence ID" value="NZ_CP045737.1"/>
</dbReference>
<dbReference type="AlphaFoldDB" id="A0A5Q2MJH3"/>
<dbReference type="EMBL" id="CP045737">
    <property type="protein sequence ID" value="QGG41182.1"/>
    <property type="molecule type" value="Genomic_DNA"/>
</dbReference>
<dbReference type="Pfam" id="PF13830">
    <property type="entry name" value="DUF4192"/>
    <property type="match status" value="1"/>
</dbReference>
<accession>A0A5Q2MJH3</accession>
<dbReference type="InterPro" id="IPR025447">
    <property type="entry name" value="DUF4192"/>
</dbReference>
<evidence type="ECO:0000313" key="1">
    <source>
        <dbReference type="EMBL" id="QGG41182.1"/>
    </source>
</evidence>
<sequence>MTHTPPVFTAHDVPDLINAVPTFFGFRVEESIVAVATSGPRRRLGFRLRMDLPRPGKEEAVARKVVGHLTDHGAEGAIVIVLTEQQELALELLDAIHAALDDFSGIELIVRARADGERYWTDEPGFPPEGLAYVTSEHHLSIVQAVAAGQQILPSRQVLVDRFRPVTGVRRRWLEHATASILEEIVPQVARTVPGELAATGMAVVEPILDRVRAGDQVSDGDLLRIAAWVSTISVRDEVWGLMTRDNAPEMLAALTLVSTRAVPPLEPAVLSLAAFAAWLTGDGAQALIAVDRAIEADPCYSMAGLILEILERGVSPASWVGWPTP</sequence>
<gene>
    <name evidence="1" type="ORF">GEV26_07285</name>
</gene>
<evidence type="ECO:0000313" key="2">
    <source>
        <dbReference type="Proteomes" id="UP000392064"/>
    </source>
</evidence>
<reference evidence="1 2" key="1">
    <citation type="submission" date="2019-11" db="EMBL/GenBank/DDBJ databases">
        <authorList>
            <person name="Li J."/>
        </authorList>
    </citation>
    <scope>NUCLEOTIDE SEQUENCE [LARGE SCALE GENOMIC DNA]</scope>
    <source>
        <strain evidence="1 2">MF47</strain>
    </source>
</reference>
<dbReference type="KEGG" id="aef:GEV26_07285"/>
<protein>
    <submittedName>
        <fullName evidence="1">DUF4192 family protein</fullName>
    </submittedName>
</protein>
<organism evidence="1 2">
    <name type="scientific">Aeromicrobium yanjiei</name>
    <dbReference type="NCBI Taxonomy" id="2662028"/>
    <lineage>
        <taxon>Bacteria</taxon>
        <taxon>Bacillati</taxon>
        <taxon>Actinomycetota</taxon>
        <taxon>Actinomycetes</taxon>
        <taxon>Propionibacteriales</taxon>
        <taxon>Nocardioidaceae</taxon>
        <taxon>Aeromicrobium</taxon>
    </lineage>
</organism>
<dbReference type="Proteomes" id="UP000392064">
    <property type="component" value="Chromosome"/>
</dbReference>